<gene>
    <name evidence="1" type="ORF">HaLaN_28098</name>
</gene>
<comment type="caution">
    <text evidence="1">The sequence shown here is derived from an EMBL/GenBank/DDBJ whole genome shotgun (WGS) entry which is preliminary data.</text>
</comment>
<reference evidence="1 2" key="1">
    <citation type="submission" date="2020-02" db="EMBL/GenBank/DDBJ databases">
        <title>Draft genome sequence of Haematococcus lacustris strain NIES-144.</title>
        <authorList>
            <person name="Morimoto D."/>
            <person name="Nakagawa S."/>
            <person name="Yoshida T."/>
            <person name="Sawayama S."/>
        </authorList>
    </citation>
    <scope>NUCLEOTIDE SEQUENCE [LARGE SCALE GENOMIC DNA]</scope>
    <source>
        <strain evidence="1 2">NIES-144</strain>
    </source>
</reference>
<evidence type="ECO:0000313" key="2">
    <source>
        <dbReference type="Proteomes" id="UP000485058"/>
    </source>
</evidence>
<keyword evidence="2" id="KW-1185">Reference proteome</keyword>
<name>A0A6A0ABL5_HAELA</name>
<dbReference type="Proteomes" id="UP000485058">
    <property type="component" value="Unassembled WGS sequence"/>
</dbReference>
<dbReference type="AlphaFoldDB" id="A0A6A0ABL5"/>
<dbReference type="EMBL" id="BLLF01004347">
    <property type="protein sequence ID" value="GFH29444.1"/>
    <property type="molecule type" value="Genomic_DNA"/>
</dbReference>
<accession>A0A6A0ABL5</accession>
<organism evidence="1 2">
    <name type="scientific">Haematococcus lacustris</name>
    <name type="common">Green alga</name>
    <name type="synonym">Haematococcus pluvialis</name>
    <dbReference type="NCBI Taxonomy" id="44745"/>
    <lineage>
        <taxon>Eukaryota</taxon>
        <taxon>Viridiplantae</taxon>
        <taxon>Chlorophyta</taxon>
        <taxon>core chlorophytes</taxon>
        <taxon>Chlorophyceae</taxon>
        <taxon>CS clade</taxon>
        <taxon>Chlamydomonadales</taxon>
        <taxon>Haematococcaceae</taxon>
        <taxon>Haematococcus</taxon>
    </lineage>
</organism>
<sequence>MEVGQWVDQQLRLRALASGKGQAPTRLPSISLSTDMAQLQLRGLRGPHEQRMAAAKLKCMELETAHGVHALEKEKHHGSEGESPLIARGLVLLVEGQVSRYPTQVEQLTNDVHELGLQHDRMGQSDKDTRATASNAINAKLRTARHLLKEAALYQALGT</sequence>
<protein>
    <submittedName>
        <fullName evidence="1">Uncharacterized protein</fullName>
    </submittedName>
</protein>
<evidence type="ECO:0000313" key="1">
    <source>
        <dbReference type="EMBL" id="GFH29444.1"/>
    </source>
</evidence>
<feature type="non-terminal residue" evidence="1">
    <location>
        <position position="1"/>
    </location>
</feature>
<feature type="non-terminal residue" evidence="1">
    <location>
        <position position="159"/>
    </location>
</feature>
<proteinExistence type="predicted"/>